<dbReference type="GO" id="GO:0016020">
    <property type="term" value="C:membrane"/>
    <property type="evidence" value="ECO:0007669"/>
    <property type="project" value="InterPro"/>
</dbReference>
<dbReference type="Proteomes" id="UP000253501">
    <property type="component" value="Unassembled WGS sequence"/>
</dbReference>
<sequence length="170" mass="18632">MDAATRSACGDSSLGCATPGQQRQRFVRRPRRFQLGDRIRALERRCRRVHLAAIGIGNAIYVALLVILTGIANGITPVAARLWGSGAMPQLRAVLSAGMALSIGFGLLSYPLLMMCLAVLVDTDPVTEKSEERRGCQRGNAANLSEHVPRRPVRRWWRRRKPSISATIGT</sequence>
<dbReference type="Pfam" id="PF01554">
    <property type="entry name" value="MatE"/>
    <property type="match status" value="1"/>
</dbReference>
<proteinExistence type="predicted"/>
<dbReference type="EMBL" id="QDHA01000148">
    <property type="protein sequence ID" value="RCJ03534.1"/>
    <property type="molecule type" value="Genomic_DNA"/>
</dbReference>
<reference evidence="2 3" key="1">
    <citation type="submission" date="2018-04" db="EMBL/GenBank/DDBJ databases">
        <title>Cupriavidus necator CR12 genome sequencing and assembly.</title>
        <authorList>
            <person name="Ben Fekih I."/>
            <person name="Mazhar H.S."/>
            <person name="Bello S.K."/>
            <person name="Rensing C."/>
        </authorList>
    </citation>
    <scope>NUCLEOTIDE SEQUENCE [LARGE SCALE GENOMIC DNA]</scope>
    <source>
        <strain evidence="2 3">CR12</strain>
    </source>
</reference>
<evidence type="ECO:0000313" key="3">
    <source>
        <dbReference type="Proteomes" id="UP000253501"/>
    </source>
</evidence>
<comment type="caution">
    <text evidence="2">The sequence shown here is derived from an EMBL/GenBank/DDBJ whole genome shotgun (WGS) entry which is preliminary data.</text>
</comment>
<gene>
    <name evidence="2" type="ORF">DDK22_36820</name>
</gene>
<dbReference type="InterPro" id="IPR002528">
    <property type="entry name" value="MATE_fam"/>
</dbReference>
<evidence type="ECO:0000313" key="2">
    <source>
        <dbReference type="EMBL" id="RCJ03534.1"/>
    </source>
</evidence>
<evidence type="ECO:0000256" key="1">
    <source>
        <dbReference type="SAM" id="Phobius"/>
    </source>
</evidence>
<dbReference type="GO" id="GO:0015297">
    <property type="term" value="F:antiporter activity"/>
    <property type="evidence" value="ECO:0007669"/>
    <property type="project" value="InterPro"/>
</dbReference>
<dbReference type="GO" id="GO:0042910">
    <property type="term" value="F:xenobiotic transmembrane transporter activity"/>
    <property type="evidence" value="ECO:0007669"/>
    <property type="project" value="InterPro"/>
</dbReference>
<keyword evidence="1" id="KW-0472">Membrane</keyword>
<keyword evidence="1" id="KW-1133">Transmembrane helix</keyword>
<dbReference type="AlphaFoldDB" id="A0A367P7I9"/>
<name>A0A367P7I9_CUPNE</name>
<keyword evidence="1" id="KW-0812">Transmembrane</keyword>
<accession>A0A367P7I9</accession>
<feature type="transmembrane region" description="Helical" evidence="1">
    <location>
        <begin position="49"/>
        <end position="75"/>
    </location>
</feature>
<feature type="transmembrane region" description="Helical" evidence="1">
    <location>
        <begin position="95"/>
        <end position="121"/>
    </location>
</feature>
<protein>
    <submittedName>
        <fullName evidence="2">Uncharacterized protein</fullName>
    </submittedName>
</protein>
<organism evidence="2 3">
    <name type="scientific">Cupriavidus necator</name>
    <name type="common">Alcaligenes eutrophus</name>
    <name type="synonym">Ralstonia eutropha</name>
    <dbReference type="NCBI Taxonomy" id="106590"/>
    <lineage>
        <taxon>Bacteria</taxon>
        <taxon>Pseudomonadati</taxon>
        <taxon>Pseudomonadota</taxon>
        <taxon>Betaproteobacteria</taxon>
        <taxon>Burkholderiales</taxon>
        <taxon>Burkholderiaceae</taxon>
        <taxon>Cupriavidus</taxon>
    </lineage>
</organism>